<evidence type="ECO:0000256" key="2">
    <source>
        <dbReference type="HAMAP-Rule" id="MF_02213"/>
    </source>
</evidence>
<dbReference type="PROSITE" id="PS51274">
    <property type="entry name" value="GATASE_COBBQ"/>
    <property type="match status" value="1"/>
</dbReference>
<dbReference type="GO" id="GO:0140282">
    <property type="term" value="F:carbon-nitrogen ligase activity on lipid II"/>
    <property type="evidence" value="ECO:0007669"/>
    <property type="project" value="UniProtKB-UniRule"/>
</dbReference>
<sequence>MNNNSLKLKLKAVDLYPEIMNIYGDRGNILYFKYRASLYGINVDIKSSTIGEKIDINKTDIMFIGGGQDSEQALIYKDLTINKKNELKDAKDAGKIMLSICGGYQLLLNYYKAADNKIIEGISIFSGHTIAEPEKPRLTGNIASIFGDIIIVGFENHGGRTYLSESQQSFGKVLAGYGNNGADKSEGAVANNFYGTYMHGSILPKNFIFCDMLIDTAVKNKYKIGLDDITAKNNINIDNNFEINARKDIKDLQKIIGKTI</sequence>
<accession>A0A519BEF5</accession>
<dbReference type="SUPFAM" id="SSF52317">
    <property type="entry name" value="Class I glutamine amidotransferase-like"/>
    <property type="match status" value="1"/>
</dbReference>
<dbReference type="GO" id="GO:0009236">
    <property type="term" value="P:cobalamin biosynthetic process"/>
    <property type="evidence" value="ECO:0007669"/>
    <property type="project" value="InterPro"/>
</dbReference>
<dbReference type="PANTHER" id="PTHR21343:SF9">
    <property type="entry name" value="LIPID II ISOGLUTAMINYL SYNTHASE (GLUTAMINE-HYDROLYZING) SUBUNIT GATD"/>
    <property type="match status" value="1"/>
</dbReference>
<organism evidence="4 5">
    <name type="scientific">Acididesulfobacter guangdongensis</name>
    <dbReference type="NCBI Taxonomy" id="2597225"/>
    <lineage>
        <taxon>Bacteria</taxon>
        <taxon>Deltaproteobacteria</taxon>
        <taxon>Candidatus Acidulodesulfobacterales</taxon>
        <taxon>Candidatus Acididesulfobacter</taxon>
    </lineage>
</organism>
<feature type="active site" description="Nucleophile" evidence="2">
    <location>
        <position position="101"/>
    </location>
</feature>
<comment type="subunit">
    <text evidence="2">Forms a heterodimer with MurT.</text>
</comment>
<evidence type="ECO:0000313" key="5">
    <source>
        <dbReference type="Proteomes" id="UP000316562"/>
    </source>
</evidence>
<dbReference type="GO" id="GO:0008360">
    <property type="term" value="P:regulation of cell shape"/>
    <property type="evidence" value="ECO:0007669"/>
    <property type="project" value="UniProtKB-KW"/>
</dbReference>
<evidence type="ECO:0000256" key="1">
    <source>
        <dbReference type="ARBA" id="ARBA00022962"/>
    </source>
</evidence>
<dbReference type="PANTHER" id="PTHR21343">
    <property type="entry name" value="DETHIOBIOTIN SYNTHETASE"/>
    <property type="match status" value="1"/>
</dbReference>
<comment type="caution">
    <text evidence="4">The sequence shown here is derived from an EMBL/GenBank/DDBJ whole genome shotgun (WGS) entry which is preliminary data.</text>
</comment>
<dbReference type="UniPathway" id="UPA00219"/>
<keyword evidence="2" id="KW-0436">Ligase</keyword>
<reference evidence="4 5" key="1">
    <citation type="journal article" date="2019" name="ISME J.">
        <title>Insights into ecological role of a new deltaproteobacterial order Candidatus Acidulodesulfobacterales by metagenomics and metatranscriptomics.</title>
        <authorList>
            <person name="Tan S."/>
            <person name="Liu J."/>
            <person name="Fang Y."/>
            <person name="Hedlund B.P."/>
            <person name="Lian Z.H."/>
            <person name="Huang L.Y."/>
            <person name="Li J.T."/>
            <person name="Huang L.N."/>
            <person name="Li W.J."/>
            <person name="Jiang H.C."/>
            <person name="Dong H.L."/>
            <person name="Shu W.S."/>
        </authorList>
    </citation>
    <scope>NUCLEOTIDE SEQUENCE [LARGE SCALE GENOMIC DNA]</scope>
    <source>
        <strain evidence="4">AP2</strain>
    </source>
</reference>
<dbReference type="GO" id="GO:0071555">
    <property type="term" value="P:cell wall organization"/>
    <property type="evidence" value="ECO:0007669"/>
    <property type="project" value="UniProtKB-KW"/>
</dbReference>
<keyword evidence="2" id="KW-0378">Hydrolase</keyword>
<gene>
    <name evidence="2" type="primary">gatD</name>
    <name evidence="4" type="ORF">EVJ46_08915</name>
</gene>
<dbReference type="Proteomes" id="UP000316562">
    <property type="component" value="Unassembled WGS sequence"/>
</dbReference>
<dbReference type="AlphaFoldDB" id="A0A519BEF5"/>
<feature type="domain" description="CobB/CobQ-like glutamine amidotransferase" evidence="3">
    <location>
        <begin position="16"/>
        <end position="207"/>
    </location>
</feature>
<name>A0A519BEF5_ACIG2</name>
<keyword evidence="2" id="KW-0133">Cell shape</keyword>
<comment type="catalytic activity">
    <reaction evidence="2">
        <text>beta-D-GlcNAc-(1-&gt;4)-Mur2Ac(oyl-L-Ala-gamma-D-Glu-L-Lys-D-Ala-D-Ala)-di-trans,octa-cis-undecaprenyl diphosphate + L-glutamine + ATP + H2O = beta-D-GlcNAc-(1-&gt;4)-Mur2Ac(oyl-L-Ala-D-isoglutaminyl-L-Lys-D-Ala-D-Ala)-di-trans,octa-cis-undecaprenyl diphosphate + L-glutamate + ADP + phosphate + H(+)</text>
        <dbReference type="Rhea" id="RHEA:57928"/>
        <dbReference type="ChEBI" id="CHEBI:15377"/>
        <dbReference type="ChEBI" id="CHEBI:15378"/>
        <dbReference type="ChEBI" id="CHEBI:29985"/>
        <dbReference type="ChEBI" id="CHEBI:30616"/>
        <dbReference type="ChEBI" id="CHEBI:43474"/>
        <dbReference type="ChEBI" id="CHEBI:58359"/>
        <dbReference type="ChEBI" id="CHEBI:60033"/>
        <dbReference type="ChEBI" id="CHEBI:62233"/>
        <dbReference type="ChEBI" id="CHEBI:456216"/>
        <dbReference type="EC" id="6.3.5.13"/>
    </reaction>
</comment>
<proteinExistence type="inferred from homology"/>
<evidence type="ECO:0000259" key="3">
    <source>
        <dbReference type="Pfam" id="PF07685"/>
    </source>
</evidence>
<keyword evidence="2" id="KW-0573">Peptidoglycan synthesis</keyword>
<feature type="binding site" evidence="2">
    <location>
        <position position="137"/>
    </location>
    <ligand>
        <name>substrate</name>
    </ligand>
</feature>
<protein>
    <recommendedName>
        <fullName evidence="2">Lipid II isoglutaminyl synthase (glutamine-hydrolyzing) subunit GatD</fullName>
        <ecNumber evidence="2">6.3.5.13</ecNumber>
    </recommendedName>
    <alternativeName>
        <fullName evidence="2">Lipid II isoglutaminyl synthase glutaminase subunit</fullName>
        <ecNumber evidence="2">3.5.1.2</ecNumber>
    </alternativeName>
</protein>
<comment type="catalytic activity">
    <reaction evidence="2">
        <text>L-glutamine + H2O = L-glutamate + NH4(+)</text>
        <dbReference type="Rhea" id="RHEA:15889"/>
        <dbReference type="ChEBI" id="CHEBI:15377"/>
        <dbReference type="ChEBI" id="CHEBI:28938"/>
        <dbReference type="ChEBI" id="CHEBI:29985"/>
        <dbReference type="ChEBI" id="CHEBI:58359"/>
        <dbReference type="EC" id="3.5.1.2"/>
    </reaction>
</comment>
<keyword evidence="2" id="KW-0961">Cell wall biogenesis/degradation</keyword>
<comment type="similarity">
    <text evidence="2">Belongs to the CobB/CobQ family. GatD subfamily.</text>
</comment>
<dbReference type="EMBL" id="SGBC01000004">
    <property type="protein sequence ID" value="RZD15645.1"/>
    <property type="molecule type" value="Genomic_DNA"/>
</dbReference>
<dbReference type="EC" id="3.5.1.2" evidence="2"/>
<dbReference type="Pfam" id="PF07685">
    <property type="entry name" value="GATase_3"/>
    <property type="match status" value="1"/>
</dbReference>
<keyword evidence="1 2" id="KW-0315">Glutamine amidotransferase</keyword>
<dbReference type="GO" id="GO:0009252">
    <property type="term" value="P:peptidoglycan biosynthetic process"/>
    <property type="evidence" value="ECO:0007669"/>
    <property type="project" value="UniProtKB-UniRule"/>
</dbReference>
<dbReference type="GO" id="GO:0016740">
    <property type="term" value="F:transferase activity"/>
    <property type="evidence" value="ECO:0007669"/>
    <property type="project" value="UniProtKB-KW"/>
</dbReference>
<comment type="function">
    <text evidence="2">The lipid II isoglutaminyl synthase complex catalyzes the formation of alpha-D-isoglutamine in the cell wall lipid II stem peptide. The GatD subunit catalyzes the hydrolysis of glutamine to glutamate and ammonia. The resulting ammonia molecule is channeled to the active site of MurT.</text>
</comment>
<dbReference type="InterPro" id="IPR033949">
    <property type="entry name" value="CobQ_GATase1"/>
</dbReference>
<dbReference type="InterPro" id="IPR043702">
    <property type="entry name" value="Lipid_II_synth_GatD"/>
</dbReference>
<dbReference type="InterPro" id="IPR029062">
    <property type="entry name" value="Class_I_gatase-like"/>
</dbReference>
<feature type="active site" evidence="2">
    <location>
        <position position="199"/>
    </location>
</feature>
<comment type="pathway">
    <text evidence="2">Cell wall biogenesis; peptidoglycan biosynthesis.</text>
</comment>
<dbReference type="EC" id="6.3.5.13" evidence="2"/>
<dbReference type="GO" id="GO:0004359">
    <property type="term" value="F:glutaminase activity"/>
    <property type="evidence" value="ECO:0007669"/>
    <property type="project" value="UniProtKB-UniRule"/>
</dbReference>
<dbReference type="HAMAP" id="MF_02213">
    <property type="entry name" value="Lipid_II_synth_GatD"/>
    <property type="match status" value="1"/>
</dbReference>
<evidence type="ECO:0000313" key="4">
    <source>
        <dbReference type="EMBL" id="RZD15645.1"/>
    </source>
</evidence>
<dbReference type="CDD" id="cd01750">
    <property type="entry name" value="GATase1_CobQ"/>
    <property type="match status" value="1"/>
</dbReference>
<dbReference type="Gene3D" id="3.40.50.880">
    <property type="match status" value="1"/>
</dbReference>
<dbReference type="InterPro" id="IPR011698">
    <property type="entry name" value="GATase_3"/>
</dbReference>
<keyword evidence="4" id="KW-0808">Transferase</keyword>